<keyword evidence="3" id="KW-1185">Reference proteome</keyword>
<accession>A0AAV5SCC1</accession>
<name>A0AAV5SCC1_9BILA</name>
<gene>
    <name evidence="2" type="ORF">PENTCL1PPCAC_3172</name>
</gene>
<dbReference type="SUPFAM" id="SSF56112">
    <property type="entry name" value="Protein kinase-like (PK-like)"/>
    <property type="match status" value="1"/>
</dbReference>
<dbReference type="Gene3D" id="1.10.510.10">
    <property type="entry name" value="Transferase(Phosphotransferase) domain 1"/>
    <property type="match status" value="1"/>
</dbReference>
<dbReference type="InterPro" id="IPR011009">
    <property type="entry name" value="Kinase-like_dom_sf"/>
</dbReference>
<feature type="domain" description="Protein kinase" evidence="1">
    <location>
        <begin position="1"/>
        <end position="98"/>
    </location>
</feature>
<dbReference type="GO" id="GO:0005524">
    <property type="term" value="F:ATP binding"/>
    <property type="evidence" value="ECO:0007669"/>
    <property type="project" value="InterPro"/>
</dbReference>
<dbReference type="InterPro" id="IPR000719">
    <property type="entry name" value="Prot_kinase_dom"/>
</dbReference>
<dbReference type="Proteomes" id="UP001432027">
    <property type="component" value="Unassembled WGS sequence"/>
</dbReference>
<dbReference type="PANTHER" id="PTHR11909">
    <property type="entry name" value="CASEIN KINASE-RELATED"/>
    <property type="match status" value="1"/>
</dbReference>
<feature type="non-terminal residue" evidence="2">
    <location>
        <position position="98"/>
    </location>
</feature>
<reference evidence="2" key="1">
    <citation type="submission" date="2023-10" db="EMBL/GenBank/DDBJ databases">
        <title>Genome assembly of Pristionchus species.</title>
        <authorList>
            <person name="Yoshida K."/>
            <person name="Sommer R.J."/>
        </authorList>
    </citation>
    <scope>NUCLEOTIDE SEQUENCE</scope>
    <source>
        <strain evidence="2">RS0144</strain>
    </source>
</reference>
<dbReference type="AlphaFoldDB" id="A0AAV5SCC1"/>
<evidence type="ECO:0000313" key="2">
    <source>
        <dbReference type="EMBL" id="GMS80997.1"/>
    </source>
</evidence>
<proteinExistence type="predicted"/>
<dbReference type="Pfam" id="PF00069">
    <property type="entry name" value="Pkinase"/>
    <property type="match status" value="1"/>
</dbReference>
<organism evidence="2 3">
    <name type="scientific">Pristionchus entomophagus</name>
    <dbReference type="NCBI Taxonomy" id="358040"/>
    <lineage>
        <taxon>Eukaryota</taxon>
        <taxon>Metazoa</taxon>
        <taxon>Ecdysozoa</taxon>
        <taxon>Nematoda</taxon>
        <taxon>Chromadorea</taxon>
        <taxon>Rhabditida</taxon>
        <taxon>Rhabditina</taxon>
        <taxon>Diplogasteromorpha</taxon>
        <taxon>Diplogasteroidea</taxon>
        <taxon>Neodiplogasteridae</taxon>
        <taxon>Pristionchus</taxon>
    </lineage>
</organism>
<dbReference type="GO" id="GO:0004672">
    <property type="term" value="F:protein kinase activity"/>
    <property type="evidence" value="ECO:0007669"/>
    <property type="project" value="InterPro"/>
</dbReference>
<dbReference type="EMBL" id="BTSX01000001">
    <property type="protein sequence ID" value="GMS80997.1"/>
    <property type="molecule type" value="Genomic_DNA"/>
</dbReference>
<evidence type="ECO:0000259" key="1">
    <source>
        <dbReference type="PROSITE" id="PS50011"/>
    </source>
</evidence>
<comment type="caution">
    <text evidence="2">The sequence shown here is derived from an EMBL/GenBank/DDBJ whole genome shotgun (WGS) entry which is preliminary data.</text>
</comment>
<dbReference type="PROSITE" id="PS50011">
    <property type="entry name" value="PROTEIN_KINASE_DOM"/>
    <property type="match status" value="1"/>
</dbReference>
<sequence>MYDKGEARPSISSTSSLIWMSLGDIRRQVCGGVFSPHTKIQIARQVLKAIKVLHEIGYLHRDIKPANVAVGLPPRDSIIYLIDFGIGRPYRDKDGAVK</sequence>
<evidence type="ECO:0000313" key="3">
    <source>
        <dbReference type="Proteomes" id="UP001432027"/>
    </source>
</evidence>
<dbReference type="InterPro" id="IPR050235">
    <property type="entry name" value="CK1_Ser-Thr_kinase"/>
</dbReference>
<protein>
    <recommendedName>
        <fullName evidence="1">Protein kinase domain-containing protein</fullName>
    </recommendedName>
</protein>